<organism evidence="1">
    <name type="scientific">Catovirus CTV1</name>
    <dbReference type="NCBI Taxonomy" id="1977631"/>
    <lineage>
        <taxon>Viruses</taxon>
        <taxon>Varidnaviria</taxon>
        <taxon>Bamfordvirae</taxon>
        <taxon>Nucleocytoviricota</taxon>
        <taxon>Megaviricetes</taxon>
        <taxon>Imitervirales</taxon>
        <taxon>Mimiviridae</taxon>
        <taxon>Klosneuvirinae</taxon>
        <taxon>Catovirus</taxon>
    </lineage>
</organism>
<gene>
    <name evidence="1" type="ORF">Catovirus_1_507</name>
</gene>
<accession>A0A1V0S9R0</accession>
<name>A0A1V0S9R0_9VIRU</name>
<evidence type="ECO:0000313" key="1">
    <source>
        <dbReference type="EMBL" id="ARF08457.1"/>
    </source>
</evidence>
<proteinExistence type="predicted"/>
<dbReference type="EMBL" id="KY684083">
    <property type="protein sequence ID" value="ARF08457.1"/>
    <property type="molecule type" value="Genomic_DNA"/>
</dbReference>
<protein>
    <submittedName>
        <fullName evidence="1">Uncharacterized protein</fullName>
    </submittedName>
</protein>
<sequence>MTSGQSIEFNDNIVRYCCRLMSYQLKDKLRKTVRLKPDDYIDNSYKFINDYLISIGEPCKKNNDFLVCLEKVTPETYKGVNTMLANHYVDSGLVTDILENGYQVVVRGNLMCIVDNNDQVIASQKYVPDRVCIINWYCEGYTLILPQINSLHCSISDDNNLVVNLPTNQNLRNFLNKVIDIVSEKIKLFTYSDKINLNTSFGNKIKLFIKNKCCIFKKRNDSYHMLMCHKENYKFKNQNNDFDSQKILPKNGKIDISINAILTRKNDVFELLFYVHQMQVTYVEPYFFDYGYDSIIITQK</sequence>
<reference evidence="1" key="1">
    <citation type="journal article" date="2017" name="Science">
        <title>Giant viruses with an expanded complement of translation system components.</title>
        <authorList>
            <person name="Schulz F."/>
            <person name="Yutin N."/>
            <person name="Ivanova N.N."/>
            <person name="Ortega D.R."/>
            <person name="Lee T.K."/>
            <person name="Vierheilig J."/>
            <person name="Daims H."/>
            <person name="Horn M."/>
            <person name="Wagner M."/>
            <person name="Jensen G.J."/>
            <person name="Kyrpides N.C."/>
            <person name="Koonin E.V."/>
            <person name="Woyke T."/>
        </authorList>
    </citation>
    <scope>NUCLEOTIDE SEQUENCE</scope>
    <source>
        <strain evidence="1">CTV1</strain>
    </source>
</reference>